<keyword evidence="19" id="KW-1185">Reference proteome</keyword>
<evidence type="ECO:0000256" key="5">
    <source>
        <dbReference type="ARBA" id="ARBA00022827"/>
    </source>
</evidence>
<evidence type="ECO:0000256" key="7">
    <source>
        <dbReference type="ARBA" id="ARBA00023098"/>
    </source>
</evidence>
<keyword evidence="9" id="KW-0753">Steroid metabolism</keyword>
<keyword evidence="8" id="KW-1207">Sterol metabolism</keyword>
<evidence type="ECO:0000256" key="9">
    <source>
        <dbReference type="ARBA" id="ARBA00023221"/>
    </source>
</evidence>
<feature type="domain" description="Glucose-methanol-choline oxidoreductase C-terminal" evidence="17">
    <location>
        <begin position="494"/>
        <end position="544"/>
    </location>
</feature>
<reference evidence="18 19" key="1">
    <citation type="submission" date="2019-02" db="EMBL/GenBank/DDBJ databases">
        <title>Aquabacterium sp. strain KMB7.</title>
        <authorList>
            <person name="Chen W.-M."/>
        </authorList>
    </citation>
    <scope>NUCLEOTIDE SEQUENCE [LARGE SCALE GENOMIC DNA]</scope>
    <source>
        <strain evidence="18 19">KMB7</strain>
    </source>
</reference>
<dbReference type="SUPFAM" id="SSF51905">
    <property type="entry name" value="FAD/NAD(P)-binding domain"/>
    <property type="match status" value="1"/>
</dbReference>
<dbReference type="InterPro" id="IPR007867">
    <property type="entry name" value="GMC_OxRtase_C"/>
</dbReference>
<keyword evidence="4" id="KW-0285">Flavoprotein</keyword>
<dbReference type="EC" id="5.3.3.1" evidence="11"/>
<evidence type="ECO:0000256" key="12">
    <source>
        <dbReference type="ARBA" id="ARBA00049645"/>
    </source>
</evidence>
<name>A0A4Q9H563_9BURK</name>
<protein>
    <recommendedName>
        <fullName evidence="14">Cholesterol oxidase</fullName>
        <ecNumber evidence="13">1.1.3.6</ecNumber>
        <ecNumber evidence="11">5.3.3.1</ecNumber>
    </recommendedName>
    <alternativeName>
        <fullName evidence="15">Cholesterol isomerase</fullName>
    </alternativeName>
</protein>
<dbReference type="Gene3D" id="3.50.50.60">
    <property type="entry name" value="FAD/NAD(P)-binding domain"/>
    <property type="match status" value="1"/>
</dbReference>
<dbReference type="Gene3D" id="3.30.410.10">
    <property type="entry name" value="Cholesterol Oxidase, domain 2"/>
    <property type="match status" value="1"/>
</dbReference>
<evidence type="ECO:0000256" key="4">
    <source>
        <dbReference type="ARBA" id="ARBA00022630"/>
    </source>
</evidence>
<keyword evidence="5" id="KW-0274">FAD</keyword>
<comment type="similarity">
    <text evidence="2">Belongs to the GMC oxidoreductase family.</text>
</comment>
<keyword evidence="3" id="KW-0153">Cholesterol metabolism</keyword>
<evidence type="ECO:0000256" key="8">
    <source>
        <dbReference type="ARBA" id="ARBA00023166"/>
    </source>
</evidence>
<comment type="pathway">
    <text evidence="12">Steroid metabolism; cholesterol degradation.</text>
</comment>
<proteinExistence type="inferred from homology"/>
<gene>
    <name evidence="18" type="ORF">EYS42_06840</name>
</gene>
<accession>A0A4Q9H563</accession>
<evidence type="ECO:0000259" key="16">
    <source>
        <dbReference type="Pfam" id="PF00732"/>
    </source>
</evidence>
<keyword evidence="6" id="KW-0560">Oxidoreductase</keyword>
<dbReference type="Pfam" id="PF00732">
    <property type="entry name" value="GMC_oxred_N"/>
    <property type="match status" value="1"/>
</dbReference>
<feature type="domain" description="Glucose-methanol-choline oxidoreductase N-terminal" evidence="16">
    <location>
        <begin position="145"/>
        <end position="363"/>
    </location>
</feature>
<evidence type="ECO:0000256" key="2">
    <source>
        <dbReference type="ARBA" id="ARBA00010790"/>
    </source>
</evidence>
<comment type="caution">
    <text evidence="18">The sequence shown here is derived from an EMBL/GenBank/DDBJ whole genome shotgun (WGS) entry which is preliminary data.</text>
</comment>
<dbReference type="EMBL" id="SIXI01000002">
    <property type="protein sequence ID" value="TBO32874.1"/>
    <property type="molecule type" value="Genomic_DNA"/>
</dbReference>
<dbReference type="InterPro" id="IPR000172">
    <property type="entry name" value="GMC_OxRdtase_N"/>
</dbReference>
<dbReference type="Pfam" id="PF05199">
    <property type="entry name" value="GMC_oxred_C"/>
    <property type="match status" value="1"/>
</dbReference>
<dbReference type="PANTHER" id="PTHR47470:SF1">
    <property type="entry name" value="FAD-DEPENDENT OXIDOREDUCTASE 2 FAD BINDING DOMAIN-CONTAINING PROTEIN"/>
    <property type="match status" value="1"/>
</dbReference>
<evidence type="ECO:0000256" key="1">
    <source>
        <dbReference type="ARBA" id="ARBA00001974"/>
    </source>
</evidence>
<evidence type="ECO:0000313" key="19">
    <source>
        <dbReference type="Proteomes" id="UP000292120"/>
    </source>
</evidence>
<evidence type="ECO:0000256" key="11">
    <source>
        <dbReference type="ARBA" id="ARBA00038856"/>
    </source>
</evidence>
<dbReference type="AlphaFoldDB" id="A0A4Q9H563"/>
<dbReference type="GO" id="GO:0004769">
    <property type="term" value="F:steroid Delta-isomerase activity"/>
    <property type="evidence" value="ECO:0007669"/>
    <property type="project" value="UniProtKB-EC"/>
</dbReference>
<evidence type="ECO:0000256" key="14">
    <source>
        <dbReference type="ARBA" id="ARBA00049744"/>
    </source>
</evidence>
<dbReference type="GO" id="GO:0050660">
    <property type="term" value="F:flavin adenine dinucleotide binding"/>
    <property type="evidence" value="ECO:0007669"/>
    <property type="project" value="InterPro"/>
</dbReference>
<evidence type="ECO:0000313" key="18">
    <source>
        <dbReference type="EMBL" id="TBO32874.1"/>
    </source>
</evidence>
<dbReference type="OrthoDB" id="9787779at2"/>
<evidence type="ECO:0000256" key="13">
    <source>
        <dbReference type="ARBA" id="ARBA00049723"/>
    </source>
</evidence>
<evidence type="ECO:0000256" key="10">
    <source>
        <dbReference type="ARBA" id="ARBA00023235"/>
    </source>
</evidence>
<keyword evidence="10" id="KW-0413">Isomerase</keyword>
<evidence type="ECO:0000256" key="3">
    <source>
        <dbReference type="ARBA" id="ARBA00022548"/>
    </source>
</evidence>
<evidence type="ECO:0000256" key="15">
    <source>
        <dbReference type="ARBA" id="ARBA00049778"/>
    </source>
</evidence>
<dbReference type="InterPro" id="IPR052542">
    <property type="entry name" value="Cholesterol_Oxidase"/>
</dbReference>
<dbReference type="Pfam" id="PF22500">
    <property type="entry name" value="GMC_oxred_C_1st"/>
    <property type="match status" value="1"/>
</dbReference>
<organism evidence="18 19">
    <name type="scientific">Aquabacterium lacunae</name>
    <dbReference type="NCBI Taxonomy" id="2528630"/>
    <lineage>
        <taxon>Bacteria</taxon>
        <taxon>Pseudomonadati</taxon>
        <taxon>Pseudomonadota</taxon>
        <taxon>Betaproteobacteria</taxon>
        <taxon>Burkholderiales</taxon>
        <taxon>Aquabacterium</taxon>
    </lineage>
</organism>
<dbReference type="GO" id="GO:0008203">
    <property type="term" value="P:cholesterol metabolic process"/>
    <property type="evidence" value="ECO:0007669"/>
    <property type="project" value="UniProtKB-KW"/>
</dbReference>
<dbReference type="PANTHER" id="PTHR47470">
    <property type="entry name" value="CHOLESTEROL OXIDASE"/>
    <property type="match status" value="1"/>
</dbReference>
<dbReference type="SUPFAM" id="SSF54373">
    <property type="entry name" value="FAD-linked reductases, C-terminal domain"/>
    <property type="match status" value="1"/>
</dbReference>
<dbReference type="GO" id="GO:0016995">
    <property type="term" value="F:cholesterol oxidase activity"/>
    <property type="evidence" value="ECO:0007669"/>
    <property type="project" value="UniProtKB-EC"/>
</dbReference>
<sequence length="555" mass="59455">MEMGAMSHMNRRDWGRRVLAVGAQLGLGSVTLPHRALTLGAASTGALAGLMGEAAYAAQATQHVKNLVVGSGYGGAVSALRLTERGQPVLMLEMGRLWNTPGKDGKVFCSAISLDDRAMWFKDRVKAVFSSVGGIIPTNLRVPYGAGILDAISSPNMDVYVGRGVGGGSLVNLAMLITPYRETLQRIMPASIDVNEMYARYYPMALAKLKARKVRSAYYQASAYHKYARVACAQAAKAGIPWRILDSGYDPDYMELEEAGKVPKSALGGEGGFGNNHGKNSLDKTYLADAMGTGLLTIQPLTEVTLIERAADGRYLVHTKQIDLTGQVLATKVISCERLFLGGGSMGTTQLLVKSRALGALPNLNDHVGTRWSSNGEIFMVRNVYQSTGAKVSVLPVTGIDARDHKDQQVYSMNIPLPLGIDTFQTSHISMTQTPELGHFSFDATSQQSVLNWSATAKNGPLASARAVYDKINKANGATYSRSYFSGKDVGDNATYHPLGGCPLGLATSDMGEVKGYPNLFVMDSAMFPDSLVANPALSTAAFAEHHMERILARA</sequence>
<comment type="cofactor">
    <cofactor evidence="1">
        <name>FAD</name>
        <dbReference type="ChEBI" id="CHEBI:57692"/>
    </cofactor>
</comment>
<dbReference type="EC" id="1.1.3.6" evidence="13"/>
<dbReference type="Proteomes" id="UP000292120">
    <property type="component" value="Unassembled WGS sequence"/>
</dbReference>
<keyword evidence="7" id="KW-0443">Lipid metabolism</keyword>
<evidence type="ECO:0000256" key="6">
    <source>
        <dbReference type="ARBA" id="ARBA00023002"/>
    </source>
</evidence>
<dbReference type="InterPro" id="IPR036188">
    <property type="entry name" value="FAD/NAD-bd_sf"/>
</dbReference>
<evidence type="ECO:0000259" key="17">
    <source>
        <dbReference type="Pfam" id="PF05199"/>
    </source>
</evidence>